<feature type="domain" description="F-box" evidence="1">
    <location>
        <begin position="13"/>
        <end position="59"/>
    </location>
</feature>
<dbReference type="PROSITE" id="PS50181">
    <property type="entry name" value="FBOX"/>
    <property type="match status" value="1"/>
</dbReference>
<dbReference type="NCBIfam" id="TIGR01640">
    <property type="entry name" value="F_box_assoc_1"/>
    <property type="match status" value="1"/>
</dbReference>
<comment type="caution">
    <text evidence="2">The sequence shown here is derived from an EMBL/GenBank/DDBJ whole genome shotgun (WGS) entry which is preliminary data.</text>
</comment>
<dbReference type="Pfam" id="PF08268">
    <property type="entry name" value="FBA_3"/>
    <property type="match status" value="1"/>
</dbReference>
<gene>
    <name evidence="2" type="ORF">CTI12_AA267980</name>
</gene>
<dbReference type="InterPro" id="IPR050796">
    <property type="entry name" value="SCF_F-box_component"/>
</dbReference>
<dbReference type="AlphaFoldDB" id="A0A2U1NGS4"/>
<sequence length="410" mass="47405">MAKTPDQQQHPILRSMANTPDDVLHELFIRLPAKLLARMRSVCKSWNEFLTTPSFIKSHLDHSKNTNKEILLEFEPDGFPFFEFENPCTAEYSQPPNLEIPNFLKFPVNTPPFDSFYLIGSVNGLICFVDGGSLGCRTPGVHIWNPSLSAFLTLPPYSPLSSCKDKYLQFGYDPKADDYKVVKVIRIEGSDIRNEWPVEVYSMRKGVWEVISERFPSHVRNLSRNELGVGWHDGRVHWLGYNYMTQQLTIVAFDLDEKTFCEIPVPDCKKDCRITTHQMIFLGMWNDKLCLMSYNRRGNCQVWLMNKYKVAESWVGSYFFNIYLLDLDESPFRFILNNESRFLAYRNRLCLYDPAAKSFKYMGKLTRPYSRIVRYVDSLVWVAPSKSGSPVATAADSKLKRKINVIDGES</sequence>
<protein>
    <submittedName>
        <fullName evidence="2">F-box domain-containing protein</fullName>
    </submittedName>
</protein>
<dbReference type="InterPro" id="IPR001810">
    <property type="entry name" value="F-box_dom"/>
</dbReference>
<evidence type="ECO:0000313" key="3">
    <source>
        <dbReference type="Proteomes" id="UP000245207"/>
    </source>
</evidence>
<dbReference type="OrthoDB" id="5314306at2759"/>
<evidence type="ECO:0000313" key="2">
    <source>
        <dbReference type="EMBL" id="PWA72712.1"/>
    </source>
</evidence>
<reference evidence="2 3" key="1">
    <citation type="journal article" date="2018" name="Mol. Plant">
        <title>The genome of Artemisia annua provides insight into the evolution of Asteraceae family and artemisinin biosynthesis.</title>
        <authorList>
            <person name="Shen Q."/>
            <person name="Zhang L."/>
            <person name="Liao Z."/>
            <person name="Wang S."/>
            <person name="Yan T."/>
            <person name="Shi P."/>
            <person name="Liu M."/>
            <person name="Fu X."/>
            <person name="Pan Q."/>
            <person name="Wang Y."/>
            <person name="Lv Z."/>
            <person name="Lu X."/>
            <person name="Zhang F."/>
            <person name="Jiang W."/>
            <person name="Ma Y."/>
            <person name="Chen M."/>
            <person name="Hao X."/>
            <person name="Li L."/>
            <person name="Tang Y."/>
            <person name="Lv G."/>
            <person name="Zhou Y."/>
            <person name="Sun X."/>
            <person name="Brodelius P.E."/>
            <person name="Rose J.K.C."/>
            <person name="Tang K."/>
        </authorList>
    </citation>
    <scope>NUCLEOTIDE SEQUENCE [LARGE SCALE GENOMIC DNA]</scope>
    <source>
        <strain evidence="3">cv. Huhao1</strain>
        <tissue evidence="2">Leaf</tissue>
    </source>
</reference>
<dbReference type="CDD" id="cd22157">
    <property type="entry name" value="F-box_AtFBW1-like"/>
    <property type="match status" value="1"/>
</dbReference>
<dbReference type="InterPro" id="IPR017451">
    <property type="entry name" value="F-box-assoc_interact_dom"/>
</dbReference>
<dbReference type="SUPFAM" id="SSF81383">
    <property type="entry name" value="F-box domain"/>
    <property type="match status" value="1"/>
</dbReference>
<dbReference type="SMART" id="SM00256">
    <property type="entry name" value="FBOX"/>
    <property type="match status" value="1"/>
</dbReference>
<dbReference type="EMBL" id="PKPP01002855">
    <property type="protein sequence ID" value="PWA72712.1"/>
    <property type="molecule type" value="Genomic_DNA"/>
</dbReference>
<dbReference type="PANTHER" id="PTHR31672:SF13">
    <property type="entry name" value="F-BOX PROTEIN CPR30-LIKE"/>
    <property type="match status" value="1"/>
</dbReference>
<evidence type="ECO:0000259" key="1">
    <source>
        <dbReference type="PROSITE" id="PS50181"/>
    </source>
</evidence>
<keyword evidence="3" id="KW-1185">Reference proteome</keyword>
<dbReference type="Pfam" id="PF00646">
    <property type="entry name" value="F-box"/>
    <property type="match status" value="1"/>
</dbReference>
<dbReference type="Proteomes" id="UP000245207">
    <property type="component" value="Unassembled WGS sequence"/>
</dbReference>
<proteinExistence type="predicted"/>
<dbReference type="Gene3D" id="1.20.1280.50">
    <property type="match status" value="1"/>
</dbReference>
<dbReference type="InterPro" id="IPR013187">
    <property type="entry name" value="F-box-assoc_dom_typ3"/>
</dbReference>
<organism evidence="2 3">
    <name type="scientific">Artemisia annua</name>
    <name type="common">Sweet wormwood</name>
    <dbReference type="NCBI Taxonomy" id="35608"/>
    <lineage>
        <taxon>Eukaryota</taxon>
        <taxon>Viridiplantae</taxon>
        <taxon>Streptophyta</taxon>
        <taxon>Embryophyta</taxon>
        <taxon>Tracheophyta</taxon>
        <taxon>Spermatophyta</taxon>
        <taxon>Magnoliopsida</taxon>
        <taxon>eudicotyledons</taxon>
        <taxon>Gunneridae</taxon>
        <taxon>Pentapetalae</taxon>
        <taxon>asterids</taxon>
        <taxon>campanulids</taxon>
        <taxon>Asterales</taxon>
        <taxon>Asteraceae</taxon>
        <taxon>Asteroideae</taxon>
        <taxon>Anthemideae</taxon>
        <taxon>Artemisiinae</taxon>
        <taxon>Artemisia</taxon>
    </lineage>
</organism>
<dbReference type="PANTHER" id="PTHR31672">
    <property type="entry name" value="BNACNNG10540D PROTEIN"/>
    <property type="match status" value="1"/>
</dbReference>
<dbReference type="STRING" id="35608.A0A2U1NGS4"/>
<name>A0A2U1NGS4_ARTAN</name>
<dbReference type="InterPro" id="IPR036047">
    <property type="entry name" value="F-box-like_dom_sf"/>
</dbReference>
<accession>A0A2U1NGS4</accession>